<keyword evidence="3" id="KW-1185">Reference proteome</keyword>
<dbReference type="Gramene" id="RZC59838">
    <property type="protein sequence ID" value="RZC59838"/>
    <property type="gene ID" value="C5167_007148"/>
</dbReference>
<dbReference type="Pfam" id="PF17846">
    <property type="entry name" value="XRN_M"/>
    <property type="match status" value="1"/>
</dbReference>
<protein>
    <recommendedName>
        <fullName evidence="1">Xrn1 helical domain-containing protein</fullName>
    </recommendedName>
</protein>
<evidence type="ECO:0000313" key="3">
    <source>
        <dbReference type="Proteomes" id="UP000316621"/>
    </source>
</evidence>
<dbReference type="AlphaFoldDB" id="A0A4Y7JJ71"/>
<accession>A0A4Y7JJ71</accession>
<dbReference type="OMA" id="GYMYISA"/>
<dbReference type="Proteomes" id="UP000316621">
    <property type="component" value="Chromosome 4"/>
</dbReference>
<dbReference type="STRING" id="3469.A0A4Y7JJ71"/>
<reference evidence="2 3" key="1">
    <citation type="journal article" date="2018" name="Science">
        <title>The opium poppy genome and morphinan production.</title>
        <authorList>
            <person name="Guo L."/>
            <person name="Winzer T."/>
            <person name="Yang X."/>
            <person name="Li Y."/>
            <person name="Ning Z."/>
            <person name="He Z."/>
            <person name="Teodor R."/>
            <person name="Lu Y."/>
            <person name="Bowser T.A."/>
            <person name="Graham I.A."/>
            <person name="Ye K."/>
        </authorList>
    </citation>
    <scope>NUCLEOTIDE SEQUENCE [LARGE SCALE GENOMIC DNA]</scope>
    <source>
        <strain evidence="3">cv. HN1</strain>
        <tissue evidence="2">Leaves</tissue>
    </source>
</reference>
<dbReference type="EMBL" id="CM010718">
    <property type="protein sequence ID" value="RZC59838.1"/>
    <property type="molecule type" value="Genomic_DNA"/>
</dbReference>
<evidence type="ECO:0000259" key="1">
    <source>
        <dbReference type="Pfam" id="PF17846"/>
    </source>
</evidence>
<organism evidence="2 3">
    <name type="scientific">Papaver somniferum</name>
    <name type="common">Opium poppy</name>
    <dbReference type="NCBI Taxonomy" id="3469"/>
    <lineage>
        <taxon>Eukaryota</taxon>
        <taxon>Viridiplantae</taxon>
        <taxon>Streptophyta</taxon>
        <taxon>Embryophyta</taxon>
        <taxon>Tracheophyta</taxon>
        <taxon>Spermatophyta</taxon>
        <taxon>Magnoliopsida</taxon>
        <taxon>Ranunculales</taxon>
        <taxon>Papaveraceae</taxon>
        <taxon>Papaveroideae</taxon>
        <taxon>Papaver</taxon>
    </lineage>
</organism>
<evidence type="ECO:0000313" key="2">
    <source>
        <dbReference type="EMBL" id="RZC59838.1"/>
    </source>
</evidence>
<proteinExistence type="predicted"/>
<gene>
    <name evidence="2" type="ORF">C5167_007148</name>
</gene>
<feature type="domain" description="Xrn1 helical" evidence="1">
    <location>
        <begin position="5"/>
        <end position="72"/>
    </location>
</feature>
<dbReference type="InterPro" id="IPR041412">
    <property type="entry name" value="Xrn1_helical"/>
</dbReference>
<name>A0A4Y7JJ71_PAPSO</name>
<sequence length="92" mass="10426">MSYDSGGMNGYMYISAEPVQKPEICSPVEDMDIIKSNKVIAVFYKLPPRHPHIARPPEGAVIPRKIVRRKDILLSGKLWHEKSSIFGCDSER</sequence>